<dbReference type="InterPro" id="IPR029016">
    <property type="entry name" value="GAF-like_dom_sf"/>
</dbReference>
<dbReference type="SUPFAM" id="SSF55874">
    <property type="entry name" value="ATPase domain of HSP90 chaperone/DNA topoisomerase II/histidine kinase"/>
    <property type="match status" value="1"/>
</dbReference>
<dbReference type="EC" id="2.7.13.3" evidence="2"/>
<dbReference type="CDD" id="cd00082">
    <property type="entry name" value="HisKA"/>
    <property type="match status" value="1"/>
</dbReference>
<comment type="caution">
    <text evidence="4">The sequence shown here is derived from an EMBL/GenBank/DDBJ whole genome shotgun (WGS) entry which is preliminary data.</text>
</comment>
<dbReference type="SUPFAM" id="SSF55781">
    <property type="entry name" value="GAF domain-like"/>
    <property type="match status" value="1"/>
</dbReference>
<comment type="catalytic activity">
    <reaction evidence="1">
        <text>ATP + protein L-histidine = ADP + protein N-phospho-L-histidine.</text>
        <dbReference type="EC" id="2.7.13.3"/>
    </reaction>
</comment>
<dbReference type="SMART" id="SM00065">
    <property type="entry name" value="GAF"/>
    <property type="match status" value="1"/>
</dbReference>
<dbReference type="InterPro" id="IPR036890">
    <property type="entry name" value="HATPase_C_sf"/>
</dbReference>
<dbReference type="PROSITE" id="PS50109">
    <property type="entry name" value="HIS_KIN"/>
    <property type="match status" value="1"/>
</dbReference>
<reference evidence="4 5" key="1">
    <citation type="submission" date="2020-07" db="EMBL/GenBank/DDBJ databases">
        <authorList>
            <person name="Feng X."/>
        </authorList>
    </citation>
    <scope>NUCLEOTIDE SEQUENCE [LARGE SCALE GENOMIC DNA]</scope>
    <source>
        <strain evidence="4 5">JCM23202</strain>
    </source>
</reference>
<evidence type="ECO:0000313" key="5">
    <source>
        <dbReference type="Proteomes" id="UP000526501"/>
    </source>
</evidence>
<accession>A0A7X1B6Q2</accession>
<dbReference type="Gene3D" id="1.10.287.130">
    <property type="match status" value="1"/>
</dbReference>
<dbReference type="Gene3D" id="3.30.450.40">
    <property type="match status" value="1"/>
</dbReference>
<proteinExistence type="predicted"/>
<dbReference type="AlphaFoldDB" id="A0A7X1B6Q2"/>
<dbReference type="PANTHER" id="PTHR43102:SF2">
    <property type="entry name" value="GAF DOMAIN-CONTAINING PROTEIN"/>
    <property type="match status" value="1"/>
</dbReference>
<organism evidence="4 5">
    <name type="scientific">Pelagicoccus albus</name>
    <dbReference type="NCBI Taxonomy" id="415222"/>
    <lineage>
        <taxon>Bacteria</taxon>
        <taxon>Pseudomonadati</taxon>
        <taxon>Verrucomicrobiota</taxon>
        <taxon>Opitutia</taxon>
        <taxon>Puniceicoccales</taxon>
        <taxon>Pelagicoccaceae</taxon>
        <taxon>Pelagicoccus</taxon>
    </lineage>
</organism>
<dbReference type="SMART" id="SM00387">
    <property type="entry name" value="HATPase_c"/>
    <property type="match status" value="1"/>
</dbReference>
<dbReference type="EMBL" id="JACHVC010000012">
    <property type="protein sequence ID" value="MBC2606698.1"/>
    <property type="molecule type" value="Genomic_DNA"/>
</dbReference>
<keyword evidence="4" id="KW-0418">Kinase</keyword>
<feature type="domain" description="Histidine kinase" evidence="3">
    <location>
        <begin position="198"/>
        <end position="419"/>
    </location>
</feature>
<dbReference type="Pfam" id="PF00512">
    <property type="entry name" value="HisKA"/>
    <property type="match status" value="1"/>
</dbReference>
<dbReference type="Proteomes" id="UP000526501">
    <property type="component" value="Unassembled WGS sequence"/>
</dbReference>
<dbReference type="Pfam" id="PF02518">
    <property type="entry name" value="HATPase_c"/>
    <property type="match status" value="1"/>
</dbReference>
<dbReference type="InterPro" id="IPR036097">
    <property type="entry name" value="HisK_dim/P_sf"/>
</dbReference>
<evidence type="ECO:0000313" key="4">
    <source>
        <dbReference type="EMBL" id="MBC2606698.1"/>
    </source>
</evidence>
<dbReference type="InterPro" id="IPR003018">
    <property type="entry name" value="GAF"/>
</dbReference>
<dbReference type="InterPro" id="IPR003594">
    <property type="entry name" value="HATPase_dom"/>
</dbReference>
<evidence type="ECO:0000256" key="1">
    <source>
        <dbReference type="ARBA" id="ARBA00000085"/>
    </source>
</evidence>
<dbReference type="RefSeq" id="WP_185660565.1">
    <property type="nucleotide sequence ID" value="NZ_CAWPOO010000012.1"/>
</dbReference>
<keyword evidence="4" id="KW-0808">Transferase</keyword>
<evidence type="ECO:0000259" key="3">
    <source>
        <dbReference type="PROSITE" id="PS50109"/>
    </source>
</evidence>
<dbReference type="Pfam" id="PF01590">
    <property type="entry name" value="GAF"/>
    <property type="match status" value="1"/>
</dbReference>
<dbReference type="Gene3D" id="3.30.565.10">
    <property type="entry name" value="Histidine kinase-like ATPase, C-terminal domain"/>
    <property type="match status" value="1"/>
</dbReference>
<dbReference type="GO" id="GO:0000155">
    <property type="term" value="F:phosphorelay sensor kinase activity"/>
    <property type="evidence" value="ECO:0007669"/>
    <property type="project" value="InterPro"/>
</dbReference>
<keyword evidence="5" id="KW-1185">Reference proteome</keyword>
<dbReference type="SUPFAM" id="SSF47384">
    <property type="entry name" value="Homodimeric domain of signal transducing histidine kinase"/>
    <property type="match status" value="1"/>
</dbReference>
<dbReference type="InterPro" id="IPR003661">
    <property type="entry name" value="HisK_dim/P_dom"/>
</dbReference>
<dbReference type="InterPro" id="IPR005467">
    <property type="entry name" value="His_kinase_dom"/>
</dbReference>
<gene>
    <name evidence="4" type="ORF">H5P27_11650</name>
</gene>
<evidence type="ECO:0000256" key="2">
    <source>
        <dbReference type="ARBA" id="ARBA00012438"/>
    </source>
</evidence>
<dbReference type="PANTHER" id="PTHR43102">
    <property type="entry name" value="SLR1143 PROTEIN"/>
    <property type="match status" value="1"/>
</dbReference>
<protein>
    <recommendedName>
        <fullName evidence="2">histidine kinase</fullName>
        <ecNumber evidence="2">2.7.13.3</ecNumber>
    </recommendedName>
</protein>
<sequence>MSRVEIPIPQDEEFRLRALQGFGLLDTPPDDAFDRISAFAARRFGVPVALVTLIGKDKQFIRSCYGIDVRETTREMAFCAHTIASPDQPVVVEDATKDPRFKEHPMVVGDPGIRFYAGVPLMAQEHSAIGSFCLVDWKPRSFSPEELRDLKDLACFVEDQIRLHDSRNKTRQSDHEIRSLNNTMERSMEELKNCLKRSIPHELRTPLNGLVGFSKILWKNWKVLPEDEVARILDFLCLSGERLDRSVRRLCMLNELQIIASDRDEILALRDCDPISLKSSVDSALCDVAALENRWSDLEVSVEPVLVASPEGHFSAMLGELLENAAKFSSPGTVISIEGSREKAGYRLIVRDHGRGMTQEQIERLDDFVQFDREIHEQQGMGLGLSLVSRLCALLGIGFTLESPRRDGLKVTLRIPASLLS</sequence>
<name>A0A7X1B6Q2_9BACT</name>